<evidence type="ECO:0000256" key="1">
    <source>
        <dbReference type="SAM" id="MobiDB-lite"/>
    </source>
</evidence>
<dbReference type="AlphaFoldDB" id="A0A9Y2IQ80"/>
<accession>A0A9Y2IQ80</accession>
<proteinExistence type="predicted"/>
<dbReference type="KEGG" id="acab:QRX50_21605"/>
<dbReference type="Proteomes" id="UP001236014">
    <property type="component" value="Chromosome"/>
</dbReference>
<reference evidence="2 3" key="1">
    <citation type="submission" date="2023-06" db="EMBL/GenBank/DDBJ databases">
        <authorList>
            <person name="Oyuntsetseg B."/>
            <person name="Kim S.B."/>
        </authorList>
    </citation>
    <scope>NUCLEOTIDE SEQUENCE [LARGE SCALE GENOMIC DNA]</scope>
    <source>
        <strain evidence="2 3">2-15</strain>
    </source>
</reference>
<feature type="region of interest" description="Disordered" evidence="1">
    <location>
        <begin position="1"/>
        <end position="38"/>
    </location>
</feature>
<keyword evidence="3" id="KW-1185">Reference proteome</keyword>
<sequence length="89" mass="9239">MTDSDGDPTAEFLADVRAEQIPWRTDRPVDAEEPEGVGQQITRGRFSRVGRAVGEAAPYVQAALFAAWIATSVADSGNGSGGMNGGQSG</sequence>
<evidence type="ECO:0000313" key="3">
    <source>
        <dbReference type="Proteomes" id="UP001236014"/>
    </source>
</evidence>
<gene>
    <name evidence="2" type="ORF">QRX50_21605</name>
</gene>
<dbReference type="EMBL" id="CP127294">
    <property type="protein sequence ID" value="WIX83166.1"/>
    <property type="molecule type" value="Genomic_DNA"/>
</dbReference>
<protein>
    <submittedName>
        <fullName evidence="2">Uncharacterized protein</fullName>
    </submittedName>
</protein>
<dbReference type="RefSeq" id="WP_285973723.1">
    <property type="nucleotide sequence ID" value="NZ_CP127294.1"/>
</dbReference>
<feature type="compositionally biased region" description="Basic and acidic residues" evidence="1">
    <location>
        <begin position="14"/>
        <end position="30"/>
    </location>
</feature>
<evidence type="ECO:0000313" key="2">
    <source>
        <dbReference type="EMBL" id="WIX83166.1"/>
    </source>
</evidence>
<name>A0A9Y2IQ80_9PSEU</name>
<organism evidence="2 3">
    <name type="scientific">Amycolatopsis carbonis</name>
    <dbReference type="NCBI Taxonomy" id="715471"/>
    <lineage>
        <taxon>Bacteria</taxon>
        <taxon>Bacillati</taxon>
        <taxon>Actinomycetota</taxon>
        <taxon>Actinomycetes</taxon>
        <taxon>Pseudonocardiales</taxon>
        <taxon>Pseudonocardiaceae</taxon>
        <taxon>Amycolatopsis</taxon>
    </lineage>
</organism>